<name>A0ABR4AV00_9LECA</name>
<dbReference type="EMBL" id="JBHFEH010000065">
    <property type="protein sequence ID" value="KAL2049374.1"/>
    <property type="molecule type" value="Genomic_DNA"/>
</dbReference>
<dbReference type="SUPFAM" id="SSF48264">
    <property type="entry name" value="Cytochrome P450"/>
    <property type="match status" value="1"/>
</dbReference>
<dbReference type="Gene3D" id="1.10.630.10">
    <property type="entry name" value="Cytochrome P450"/>
    <property type="match status" value="1"/>
</dbReference>
<organism evidence="2 3">
    <name type="scientific">Lepraria finkii</name>
    <dbReference type="NCBI Taxonomy" id="1340010"/>
    <lineage>
        <taxon>Eukaryota</taxon>
        <taxon>Fungi</taxon>
        <taxon>Dikarya</taxon>
        <taxon>Ascomycota</taxon>
        <taxon>Pezizomycotina</taxon>
        <taxon>Lecanoromycetes</taxon>
        <taxon>OSLEUM clade</taxon>
        <taxon>Lecanoromycetidae</taxon>
        <taxon>Lecanorales</taxon>
        <taxon>Lecanorineae</taxon>
        <taxon>Stereocaulaceae</taxon>
        <taxon>Lepraria</taxon>
    </lineage>
</organism>
<sequence>MQKDIRSVITDIVTHTNQDEKDTTQPTILHHILDSDLPAQEKAIGRLVHEARAIVSAGSESTAWALSVSSFHITDDPQFLQKLRAELSETMPDPAVPPTWSQVEQLPYLSAVIKWLSYPQPEIVSHTDLVQRLSGQCWCFPR</sequence>
<protein>
    <submittedName>
        <fullName evidence="2">Uncharacterized protein</fullName>
    </submittedName>
</protein>
<dbReference type="Proteomes" id="UP001590951">
    <property type="component" value="Unassembled WGS sequence"/>
</dbReference>
<dbReference type="Pfam" id="PF00067">
    <property type="entry name" value="p450"/>
    <property type="match status" value="1"/>
</dbReference>
<comment type="caution">
    <text evidence="2">The sequence shown here is derived from an EMBL/GenBank/DDBJ whole genome shotgun (WGS) entry which is preliminary data.</text>
</comment>
<evidence type="ECO:0000313" key="3">
    <source>
        <dbReference type="Proteomes" id="UP001590951"/>
    </source>
</evidence>
<proteinExistence type="inferred from homology"/>
<dbReference type="PANTHER" id="PTHR24305:SF166">
    <property type="entry name" value="CYTOCHROME P450 12A4, MITOCHONDRIAL-RELATED"/>
    <property type="match status" value="1"/>
</dbReference>
<reference evidence="2 3" key="1">
    <citation type="submission" date="2024-09" db="EMBL/GenBank/DDBJ databases">
        <title>Rethinking Asexuality: The Enigmatic Case of Functional Sexual Genes in Lepraria (Stereocaulaceae).</title>
        <authorList>
            <person name="Doellman M."/>
            <person name="Sun Y."/>
            <person name="Barcenas-Pena A."/>
            <person name="Lumbsch H.T."/>
            <person name="Grewe F."/>
        </authorList>
    </citation>
    <scope>NUCLEOTIDE SEQUENCE [LARGE SCALE GENOMIC DNA]</scope>
    <source>
        <strain evidence="2 3">Grewe 0041</strain>
    </source>
</reference>
<evidence type="ECO:0000313" key="2">
    <source>
        <dbReference type="EMBL" id="KAL2049374.1"/>
    </source>
</evidence>
<accession>A0ABR4AV00</accession>
<keyword evidence="3" id="KW-1185">Reference proteome</keyword>
<gene>
    <name evidence="2" type="ORF">ABVK25_010384</name>
</gene>
<comment type="similarity">
    <text evidence="1">Belongs to the cytochrome P450 family.</text>
</comment>
<evidence type="ECO:0000256" key="1">
    <source>
        <dbReference type="ARBA" id="ARBA00010617"/>
    </source>
</evidence>
<dbReference type="InterPro" id="IPR036396">
    <property type="entry name" value="Cyt_P450_sf"/>
</dbReference>
<dbReference type="InterPro" id="IPR001128">
    <property type="entry name" value="Cyt_P450"/>
</dbReference>
<dbReference type="PANTHER" id="PTHR24305">
    <property type="entry name" value="CYTOCHROME P450"/>
    <property type="match status" value="1"/>
</dbReference>
<dbReference type="InterPro" id="IPR050121">
    <property type="entry name" value="Cytochrome_P450_monoxygenase"/>
</dbReference>